<dbReference type="AlphaFoldDB" id="A0AAQ3M9V3"/>
<evidence type="ECO:0000313" key="2">
    <source>
        <dbReference type="EMBL" id="WPH02843.1"/>
    </source>
</evidence>
<reference evidence="2 3" key="1">
    <citation type="submission" date="2023-11" db="EMBL/GenBank/DDBJ databases">
        <title>An acidophilic fungus is an integral part of prey digestion in a carnivorous sundew plant.</title>
        <authorList>
            <person name="Tsai I.J."/>
        </authorList>
    </citation>
    <scope>NUCLEOTIDE SEQUENCE [LARGE SCALE GENOMIC DNA]</scope>
    <source>
        <strain evidence="2">169a</strain>
    </source>
</reference>
<organism evidence="2 3">
    <name type="scientific">Acrodontium crateriforme</name>
    <dbReference type="NCBI Taxonomy" id="150365"/>
    <lineage>
        <taxon>Eukaryota</taxon>
        <taxon>Fungi</taxon>
        <taxon>Dikarya</taxon>
        <taxon>Ascomycota</taxon>
        <taxon>Pezizomycotina</taxon>
        <taxon>Dothideomycetes</taxon>
        <taxon>Dothideomycetidae</taxon>
        <taxon>Mycosphaerellales</taxon>
        <taxon>Teratosphaeriaceae</taxon>
        <taxon>Acrodontium</taxon>
    </lineage>
</organism>
<sequence>MDSGFKSGFQSRGGTNRGYPNRMPNMRTLYPPLPPPLGPRLQSIKSKSIQTDMCDLMDAKITQRQYVASYNLMAYPSMEILVPGCPPLWTPPREASQLEPDKGSYYRDENAARFPEHPFHPAIKSMFHQEPCFDTTSVDVFACASTLGNLLRFVSGEHRPFSMVVETVGRSAFFLRREESPAALIDGIQGYGHAFPEAYTTWEHDVKGSMSSQRIIRYKFGGLDFLLRFEADGYIGSHRPACPVTRDASAVDDLIKALKVDTAIPMMRVSQAGKVVSQEDLFDLKTRTSKRKNDDIIGQELPRLWARQVSQLVLAFHTSGKFDEIRIENIRERMLEWETNRATELRKCAVLVKDIVAAVKETSDGMMEVRCTEAGILELRAVPANKVKALPDELKQLWINRPPKSSDHDIGKDEKTGYHDSDDDDEVALDYTACTAEDCGYCGHCSY</sequence>
<evidence type="ECO:0000313" key="3">
    <source>
        <dbReference type="Proteomes" id="UP001303373"/>
    </source>
</evidence>
<evidence type="ECO:0000256" key="1">
    <source>
        <dbReference type="SAM" id="MobiDB-lite"/>
    </source>
</evidence>
<feature type="compositionally biased region" description="Basic and acidic residues" evidence="1">
    <location>
        <begin position="404"/>
        <end position="420"/>
    </location>
</feature>
<feature type="region of interest" description="Disordered" evidence="1">
    <location>
        <begin position="400"/>
        <end position="423"/>
    </location>
</feature>
<name>A0AAQ3M9V3_9PEZI</name>
<feature type="region of interest" description="Disordered" evidence="1">
    <location>
        <begin position="1"/>
        <end position="27"/>
    </location>
</feature>
<dbReference type="PANTHER" id="PTHR35179">
    <property type="entry name" value="PROTEIN CBG02620"/>
    <property type="match status" value="1"/>
</dbReference>
<dbReference type="EMBL" id="CP138588">
    <property type="protein sequence ID" value="WPH02843.1"/>
    <property type="molecule type" value="Genomic_DNA"/>
</dbReference>
<dbReference type="Proteomes" id="UP001303373">
    <property type="component" value="Chromosome 9"/>
</dbReference>
<accession>A0AAQ3M9V3</accession>
<gene>
    <name evidence="2" type="ORF">R9X50_00571100</name>
</gene>
<dbReference type="PANTHER" id="PTHR35179:SF2">
    <property type="entry name" value="START DOMAIN-CONTAINING PROTEIN"/>
    <property type="match status" value="1"/>
</dbReference>
<evidence type="ECO:0008006" key="4">
    <source>
        <dbReference type="Google" id="ProtNLM"/>
    </source>
</evidence>
<protein>
    <recommendedName>
        <fullName evidence="4">Geranylgeranyl pyrophosphate synthetase</fullName>
    </recommendedName>
</protein>
<keyword evidence="3" id="KW-1185">Reference proteome</keyword>
<proteinExistence type="predicted"/>